<feature type="transmembrane region" description="Helical" evidence="1">
    <location>
        <begin position="221"/>
        <end position="238"/>
    </location>
</feature>
<organism evidence="3 4">
    <name type="scientific">Sulfitobacter sediminilitoris</name>
    <dbReference type="NCBI Taxonomy" id="2698830"/>
    <lineage>
        <taxon>Bacteria</taxon>
        <taxon>Pseudomonadati</taxon>
        <taxon>Pseudomonadota</taxon>
        <taxon>Alphaproteobacteria</taxon>
        <taxon>Rhodobacterales</taxon>
        <taxon>Roseobacteraceae</taxon>
        <taxon>Sulfitobacter</taxon>
    </lineage>
</organism>
<dbReference type="GO" id="GO:0016747">
    <property type="term" value="F:acyltransferase activity, transferring groups other than amino-acyl groups"/>
    <property type="evidence" value="ECO:0007669"/>
    <property type="project" value="InterPro"/>
</dbReference>
<keyword evidence="1" id="KW-0812">Transmembrane</keyword>
<dbReference type="GO" id="GO:0000271">
    <property type="term" value="P:polysaccharide biosynthetic process"/>
    <property type="evidence" value="ECO:0007669"/>
    <property type="project" value="TreeGrafter"/>
</dbReference>
<feature type="transmembrane region" description="Helical" evidence="1">
    <location>
        <begin position="183"/>
        <end position="201"/>
    </location>
</feature>
<feature type="transmembrane region" description="Helical" evidence="1">
    <location>
        <begin position="153"/>
        <end position="176"/>
    </location>
</feature>
<dbReference type="InterPro" id="IPR050879">
    <property type="entry name" value="Acyltransferase_3"/>
</dbReference>
<evidence type="ECO:0000256" key="1">
    <source>
        <dbReference type="SAM" id="Phobius"/>
    </source>
</evidence>
<feature type="transmembrane region" description="Helical" evidence="1">
    <location>
        <begin position="284"/>
        <end position="301"/>
    </location>
</feature>
<feature type="domain" description="Acyltransferase 3" evidence="2">
    <location>
        <begin position="25"/>
        <end position="362"/>
    </location>
</feature>
<dbReference type="AlphaFoldDB" id="A0A6P0C816"/>
<feature type="transmembrane region" description="Helical" evidence="1">
    <location>
        <begin position="65"/>
        <end position="85"/>
    </location>
</feature>
<keyword evidence="4" id="KW-1185">Reference proteome</keyword>
<comment type="caution">
    <text evidence="3">The sequence shown here is derived from an EMBL/GenBank/DDBJ whole genome shotgun (WGS) entry which is preliminary data.</text>
</comment>
<keyword evidence="3" id="KW-0808">Transferase</keyword>
<gene>
    <name evidence="3" type="ORF">GV827_02925</name>
</gene>
<dbReference type="GO" id="GO:0016020">
    <property type="term" value="C:membrane"/>
    <property type="evidence" value="ECO:0007669"/>
    <property type="project" value="TreeGrafter"/>
</dbReference>
<dbReference type="RefSeq" id="WP_164352215.1">
    <property type="nucleotide sequence ID" value="NZ_JAABNT010000002.1"/>
</dbReference>
<keyword evidence="3" id="KW-0012">Acyltransferase</keyword>
<evidence type="ECO:0000313" key="4">
    <source>
        <dbReference type="Proteomes" id="UP000468591"/>
    </source>
</evidence>
<feature type="transmembrane region" description="Helical" evidence="1">
    <location>
        <begin position="346"/>
        <end position="366"/>
    </location>
</feature>
<reference evidence="3 4" key="1">
    <citation type="submission" date="2020-01" db="EMBL/GenBank/DDBJ databases">
        <title>Sulfitobacter sediminilitoris sp. nov., isolated from a tidal flat.</title>
        <authorList>
            <person name="Park S."/>
            <person name="Yoon J.-H."/>
        </authorList>
    </citation>
    <scope>NUCLEOTIDE SEQUENCE [LARGE SCALE GENOMIC DNA]</scope>
    <source>
        <strain evidence="3 4">JBTF-M27</strain>
    </source>
</reference>
<dbReference type="InterPro" id="IPR002656">
    <property type="entry name" value="Acyl_transf_3_dom"/>
</dbReference>
<dbReference type="PANTHER" id="PTHR23028:SF53">
    <property type="entry name" value="ACYL_TRANSF_3 DOMAIN-CONTAINING PROTEIN"/>
    <property type="match status" value="1"/>
</dbReference>
<dbReference type="EMBL" id="JAABNT010000002">
    <property type="protein sequence ID" value="NEK21355.1"/>
    <property type="molecule type" value="Genomic_DNA"/>
</dbReference>
<feature type="transmembrane region" description="Helical" evidence="1">
    <location>
        <begin position="250"/>
        <end position="272"/>
    </location>
</feature>
<accession>A0A6P0C816</accession>
<keyword evidence="1" id="KW-0472">Membrane</keyword>
<evidence type="ECO:0000259" key="2">
    <source>
        <dbReference type="Pfam" id="PF01757"/>
    </source>
</evidence>
<name>A0A6P0C816_9RHOB</name>
<evidence type="ECO:0000313" key="3">
    <source>
        <dbReference type="EMBL" id="NEK21355.1"/>
    </source>
</evidence>
<dbReference type="Pfam" id="PF01757">
    <property type="entry name" value="Acyl_transf_3"/>
    <property type="match status" value="1"/>
</dbReference>
<dbReference type="Proteomes" id="UP000468591">
    <property type="component" value="Unassembled WGS sequence"/>
</dbReference>
<feature type="transmembrane region" description="Helical" evidence="1">
    <location>
        <begin position="322"/>
        <end position="340"/>
    </location>
</feature>
<keyword evidence="1" id="KW-1133">Transmembrane helix</keyword>
<protein>
    <submittedName>
        <fullName evidence="3">Acyltransferase family protein</fullName>
    </submittedName>
</protein>
<feature type="transmembrane region" description="Helical" evidence="1">
    <location>
        <begin position="106"/>
        <end position="127"/>
    </location>
</feature>
<proteinExistence type="predicted"/>
<dbReference type="PANTHER" id="PTHR23028">
    <property type="entry name" value="ACETYLTRANSFERASE"/>
    <property type="match status" value="1"/>
</dbReference>
<sequence length="392" mass="43330">MNVSLKVLSPGKRLAEALAPNPADNAWLDCLRALAIALVLLRHGQRVLEMGPAASFIEVISVNGWAGVDLFFVLSGYLVTAGLLRKYSERGFIDLSQFAVKRIRRIVPAYFAVLTLVLIGYFPSFAVPDEDLGTRVLYHLFFLQDVFPSDINVVFWSLGVEAKYYALVPFLLFPILRISSLRLILCLGLMAVLLGPAVRWLIYATTQIADYNAFWQTLRSPFYACLEPFALGFLVAVLEKRGVLRLGPKAASMLFFGALGVLAVFLGSHILLEDIGTWDATVQPLFLALIFAALVVAAINMKPMKSQYEPICRFGARISYSLYLVHFPLIPLSISLTNALGLGVPAFWMLYTTISIAHALIILAYIEIPFMKSKSQARSILPAQHNGQNAVN</sequence>